<keyword evidence="4 7" id="KW-0697">Rotamase</keyword>
<reference evidence="10 11" key="1">
    <citation type="journal article" date="2015" name="Sci. Rep.">
        <title>Chromosome-level genome map provides insights into diverse defense mechanisms in the medicinal fungus Ganoderma sinense.</title>
        <authorList>
            <person name="Zhu Y."/>
            <person name="Xu J."/>
            <person name="Sun C."/>
            <person name="Zhou S."/>
            <person name="Xu H."/>
            <person name="Nelson D.R."/>
            <person name="Qian J."/>
            <person name="Song J."/>
            <person name="Luo H."/>
            <person name="Xiang L."/>
            <person name="Li Y."/>
            <person name="Xu Z."/>
            <person name="Ji A."/>
            <person name="Wang L."/>
            <person name="Lu S."/>
            <person name="Hayward A."/>
            <person name="Sun W."/>
            <person name="Li X."/>
            <person name="Schwartz D.C."/>
            <person name="Wang Y."/>
            <person name="Chen S."/>
        </authorList>
    </citation>
    <scope>NUCLEOTIDE SEQUENCE [LARGE SCALE GENOMIC DNA]</scope>
    <source>
        <strain evidence="10 11">ZZ0214-1</strain>
    </source>
</reference>
<dbReference type="GO" id="GO:0016018">
    <property type="term" value="F:cyclosporin A binding"/>
    <property type="evidence" value="ECO:0007669"/>
    <property type="project" value="TreeGrafter"/>
</dbReference>
<gene>
    <name evidence="10" type="ORF">GSI_10027</name>
</gene>
<evidence type="ECO:0000256" key="4">
    <source>
        <dbReference type="ARBA" id="ARBA00023110"/>
    </source>
</evidence>
<accession>A0A2G8RZE0</accession>
<name>A0A2G8RZE0_9APHY</name>
<feature type="region of interest" description="Disordered" evidence="8">
    <location>
        <begin position="1"/>
        <end position="24"/>
    </location>
</feature>
<evidence type="ECO:0000256" key="8">
    <source>
        <dbReference type="SAM" id="MobiDB-lite"/>
    </source>
</evidence>
<dbReference type="EMBL" id="AYKW01000034">
    <property type="protein sequence ID" value="PIL26889.1"/>
    <property type="molecule type" value="Genomic_DNA"/>
</dbReference>
<dbReference type="InterPro" id="IPR002130">
    <property type="entry name" value="Cyclophilin-type_PPIase_dom"/>
</dbReference>
<dbReference type="Proteomes" id="UP000230002">
    <property type="component" value="Unassembled WGS sequence"/>
</dbReference>
<dbReference type="InterPro" id="IPR024936">
    <property type="entry name" value="Cyclophilin-type_PPIase"/>
</dbReference>
<evidence type="ECO:0000256" key="3">
    <source>
        <dbReference type="ARBA" id="ARBA00021047"/>
    </source>
</evidence>
<organism evidence="10 11">
    <name type="scientific">Ganoderma sinense ZZ0214-1</name>
    <dbReference type="NCBI Taxonomy" id="1077348"/>
    <lineage>
        <taxon>Eukaryota</taxon>
        <taxon>Fungi</taxon>
        <taxon>Dikarya</taxon>
        <taxon>Basidiomycota</taxon>
        <taxon>Agaricomycotina</taxon>
        <taxon>Agaricomycetes</taxon>
        <taxon>Polyporales</taxon>
        <taxon>Polyporaceae</taxon>
        <taxon>Ganoderma</taxon>
    </lineage>
</organism>
<dbReference type="InterPro" id="IPR029000">
    <property type="entry name" value="Cyclophilin-like_dom_sf"/>
</dbReference>
<dbReference type="SUPFAM" id="SSF50891">
    <property type="entry name" value="Cyclophilin-like"/>
    <property type="match status" value="1"/>
</dbReference>
<protein>
    <recommendedName>
        <fullName evidence="3 7">Peptidyl-prolyl cis-trans isomerase</fullName>
        <shortName evidence="7">PPIase</shortName>
        <ecNumber evidence="2 7">5.2.1.8</ecNumber>
    </recommendedName>
</protein>
<dbReference type="EC" id="5.2.1.8" evidence="2 7"/>
<dbReference type="FunFam" id="2.40.100.10:FF:000013">
    <property type="entry name" value="Peptidyl-prolyl cis-trans isomerase"/>
    <property type="match status" value="1"/>
</dbReference>
<keyword evidence="5 7" id="KW-0413">Isomerase</keyword>
<keyword evidence="11" id="KW-1185">Reference proteome</keyword>
<sequence length="190" mass="21019">MSAHAMSAQDAPRSPTARNSWPRSASAPDVFFDIEIDGVHAGRIVFRLFDSVCPATARNFRELATGQNGYGYSNSYIHRVVPHFMIQGGDIVEGNGTTGRSIYGPTFADENFRLRHDRPGLLSMANRGPHTNSSQFFVTTVPAPWCDRRNVVFGEVVRGMDVIRKIESYASDHILYKPSVDILVARCGTV</sequence>
<evidence type="ECO:0000256" key="1">
    <source>
        <dbReference type="ARBA" id="ARBA00000971"/>
    </source>
</evidence>
<feature type="domain" description="PPIase cyclophilin-type" evidence="9">
    <location>
        <begin position="31"/>
        <end position="189"/>
    </location>
</feature>
<evidence type="ECO:0000259" key="9">
    <source>
        <dbReference type="PROSITE" id="PS50072"/>
    </source>
</evidence>
<comment type="function">
    <text evidence="7">PPIases accelerate the folding of proteins. It catalyzes the cis-trans isomerization of proline imidic peptide bonds in oligopeptides.</text>
</comment>
<dbReference type="PROSITE" id="PS50072">
    <property type="entry name" value="CSA_PPIASE_2"/>
    <property type="match status" value="1"/>
</dbReference>
<dbReference type="GO" id="GO:0006457">
    <property type="term" value="P:protein folding"/>
    <property type="evidence" value="ECO:0007669"/>
    <property type="project" value="TreeGrafter"/>
</dbReference>
<evidence type="ECO:0000256" key="6">
    <source>
        <dbReference type="ARBA" id="ARBA00037940"/>
    </source>
</evidence>
<dbReference type="Gene3D" id="2.40.100.10">
    <property type="entry name" value="Cyclophilin-like"/>
    <property type="match status" value="1"/>
</dbReference>
<comment type="catalytic activity">
    <reaction evidence="1 7">
        <text>[protein]-peptidylproline (omega=180) = [protein]-peptidylproline (omega=0)</text>
        <dbReference type="Rhea" id="RHEA:16237"/>
        <dbReference type="Rhea" id="RHEA-COMP:10747"/>
        <dbReference type="Rhea" id="RHEA-COMP:10748"/>
        <dbReference type="ChEBI" id="CHEBI:83833"/>
        <dbReference type="ChEBI" id="CHEBI:83834"/>
        <dbReference type="EC" id="5.2.1.8"/>
    </reaction>
</comment>
<dbReference type="AlphaFoldDB" id="A0A2G8RZE0"/>
<dbReference type="GO" id="GO:0005737">
    <property type="term" value="C:cytoplasm"/>
    <property type="evidence" value="ECO:0007669"/>
    <property type="project" value="TreeGrafter"/>
</dbReference>
<dbReference type="PRINTS" id="PR00153">
    <property type="entry name" value="CSAPPISMRASE"/>
</dbReference>
<comment type="caution">
    <text evidence="10">The sequence shown here is derived from an EMBL/GenBank/DDBJ whole genome shotgun (WGS) entry which is preliminary data.</text>
</comment>
<dbReference type="GO" id="GO:0003755">
    <property type="term" value="F:peptidyl-prolyl cis-trans isomerase activity"/>
    <property type="evidence" value="ECO:0007669"/>
    <property type="project" value="UniProtKB-UniRule"/>
</dbReference>
<dbReference type="PANTHER" id="PTHR11071:SF561">
    <property type="entry name" value="PEPTIDYL-PROLYL CIS-TRANS ISOMERASE D-RELATED"/>
    <property type="match status" value="1"/>
</dbReference>
<evidence type="ECO:0000313" key="11">
    <source>
        <dbReference type="Proteomes" id="UP000230002"/>
    </source>
</evidence>
<comment type="similarity">
    <text evidence="6">Belongs to the cyclophilin-type PPIase family. PPIase A subfamily.</text>
</comment>
<proteinExistence type="inferred from homology"/>
<dbReference type="OrthoDB" id="193499at2759"/>
<dbReference type="Pfam" id="PF00160">
    <property type="entry name" value="Pro_isomerase"/>
    <property type="match status" value="1"/>
</dbReference>
<dbReference type="STRING" id="1077348.A0A2G8RZE0"/>
<dbReference type="PIRSF" id="PIRSF001467">
    <property type="entry name" value="Peptidylpro_ismrse"/>
    <property type="match status" value="1"/>
</dbReference>
<evidence type="ECO:0000256" key="2">
    <source>
        <dbReference type="ARBA" id="ARBA00013194"/>
    </source>
</evidence>
<dbReference type="PANTHER" id="PTHR11071">
    <property type="entry name" value="PEPTIDYL-PROLYL CIS-TRANS ISOMERASE"/>
    <property type="match status" value="1"/>
</dbReference>
<evidence type="ECO:0000256" key="5">
    <source>
        <dbReference type="ARBA" id="ARBA00023235"/>
    </source>
</evidence>
<evidence type="ECO:0000313" key="10">
    <source>
        <dbReference type="EMBL" id="PIL26889.1"/>
    </source>
</evidence>
<evidence type="ECO:0000256" key="7">
    <source>
        <dbReference type="RuleBase" id="RU363019"/>
    </source>
</evidence>